<dbReference type="InterPro" id="IPR050789">
    <property type="entry name" value="Diverse_Enzym_Activities"/>
</dbReference>
<dbReference type="SUPFAM" id="SSF56601">
    <property type="entry name" value="beta-lactamase/transpeptidase-like"/>
    <property type="match status" value="1"/>
</dbReference>
<evidence type="ECO:0000259" key="3">
    <source>
        <dbReference type="Pfam" id="PF00144"/>
    </source>
</evidence>
<sequence>MARTLDNLLQEATVRDTSTPVIPGVLLQAIDGSGTDIYKAASGYRGPGLNDAPIEFNNTLRIASCTKLITAVAALQCVDRGLIGLDDPVDDVLPELVQLPLVSVDETTGQLKYQPRRNEITLRRLLTHTSGVGYDMIDPTLKRWRTERGEKPMTLSTKVLEAFSTPLIFEPGQGWAYGGGFDWAGVLVERLNGGVDLEKVMEKNIFIPLAMDSTVFRLKRKPHVRKQLIQMASRRPDGSFTTAKRLMANPAVDCAGGYGLYSSITDFMVILKDVLQPQPKLLSNRITEELFRPQLDLASMAYKALKDQAPTFQAMIGGVALDAVDLNVSLGGLLMMDHIPEVGVDSGTITWAGAGGLVWFINRRRQVAGMYATQLMAAGDQKSEALLKAFIKEVWKRKRAAEEQQ</sequence>
<evidence type="ECO:0000256" key="2">
    <source>
        <dbReference type="ARBA" id="ARBA00022801"/>
    </source>
</evidence>
<dbReference type="InterPro" id="IPR001466">
    <property type="entry name" value="Beta-lactam-related"/>
</dbReference>
<dbReference type="EMBL" id="ML995476">
    <property type="protein sequence ID" value="KAF2146250.1"/>
    <property type="molecule type" value="Genomic_DNA"/>
</dbReference>
<dbReference type="Proteomes" id="UP000799438">
    <property type="component" value="Unassembled WGS sequence"/>
</dbReference>
<dbReference type="PANTHER" id="PTHR43283">
    <property type="entry name" value="BETA-LACTAMASE-RELATED"/>
    <property type="match status" value="1"/>
</dbReference>
<dbReference type="RefSeq" id="XP_033401959.1">
    <property type="nucleotide sequence ID" value="XM_033538668.1"/>
</dbReference>
<dbReference type="PANTHER" id="PTHR43283:SF17">
    <property type="entry name" value="(LOVD), PUTATIVE (AFU_ORTHOLOGUE AFUA_5G00920)-RELATED"/>
    <property type="match status" value="1"/>
</dbReference>
<reference evidence="4" key="1">
    <citation type="journal article" date="2020" name="Stud. Mycol.">
        <title>101 Dothideomycetes genomes: a test case for predicting lifestyles and emergence of pathogens.</title>
        <authorList>
            <person name="Haridas S."/>
            <person name="Albert R."/>
            <person name="Binder M."/>
            <person name="Bloem J."/>
            <person name="Labutti K."/>
            <person name="Salamov A."/>
            <person name="Andreopoulos B."/>
            <person name="Baker S."/>
            <person name="Barry K."/>
            <person name="Bills G."/>
            <person name="Bluhm B."/>
            <person name="Cannon C."/>
            <person name="Castanera R."/>
            <person name="Culley D."/>
            <person name="Daum C."/>
            <person name="Ezra D."/>
            <person name="Gonzalez J."/>
            <person name="Henrissat B."/>
            <person name="Kuo A."/>
            <person name="Liang C."/>
            <person name="Lipzen A."/>
            <person name="Lutzoni F."/>
            <person name="Magnuson J."/>
            <person name="Mondo S."/>
            <person name="Nolan M."/>
            <person name="Ohm R."/>
            <person name="Pangilinan J."/>
            <person name="Park H.-J."/>
            <person name="Ramirez L."/>
            <person name="Alfaro M."/>
            <person name="Sun H."/>
            <person name="Tritt A."/>
            <person name="Yoshinaga Y."/>
            <person name="Zwiers L.-H."/>
            <person name="Turgeon B."/>
            <person name="Goodwin S."/>
            <person name="Spatafora J."/>
            <person name="Crous P."/>
            <person name="Grigoriev I."/>
        </authorList>
    </citation>
    <scope>NUCLEOTIDE SEQUENCE</scope>
    <source>
        <strain evidence="4">CBS 121167</strain>
    </source>
</reference>
<dbReference type="Pfam" id="PF00144">
    <property type="entry name" value="Beta-lactamase"/>
    <property type="match status" value="1"/>
</dbReference>
<feature type="domain" description="Beta-lactamase-related" evidence="3">
    <location>
        <begin position="22"/>
        <end position="384"/>
    </location>
</feature>
<accession>A0A6A6BQG7</accession>
<keyword evidence="2" id="KW-0378">Hydrolase</keyword>
<dbReference type="AlphaFoldDB" id="A0A6A6BQG7"/>
<dbReference type="GO" id="GO:0016787">
    <property type="term" value="F:hydrolase activity"/>
    <property type="evidence" value="ECO:0007669"/>
    <property type="project" value="UniProtKB-KW"/>
</dbReference>
<dbReference type="InterPro" id="IPR012338">
    <property type="entry name" value="Beta-lactam/transpept-like"/>
</dbReference>
<keyword evidence="5" id="KW-1185">Reference proteome</keyword>
<evidence type="ECO:0000313" key="4">
    <source>
        <dbReference type="EMBL" id="KAF2146250.1"/>
    </source>
</evidence>
<organism evidence="4 5">
    <name type="scientific">Aplosporella prunicola CBS 121167</name>
    <dbReference type="NCBI Taxonomy" id="1176127"/>
    <lineage>
        <taxon>Eukaryota</taxon>
        <taxon>Fungi</taxon>
        <taxon>Dikarya</taxon>
        <taxon>Ascomycota</taxon>
        <taxon>Pezizomycotina</taxon>
        <taxon>Dothideomycetes</taxon>
        <taxon>Dothideomycetes incertae sedis</taxon>
        <taxon>Botryosphaeriales</taxon>
        <taxon>Aplosporellaceae</taxon>
        <taxon>Aplosporella</taxon>
    </lineage>
</organism>
<protein>
    <recommendedName>
        <fullName evidence="3">Beta-lactamase-related domain-containing protein</fullName>
    </recommendedName>
</protein>
<dbReference type="GeneID" id="54296164"/>
<dbReference type="Gene3D" id="3.40.710.10">
    <property type="entry name" value="DD-peptidase/beta-lactamase superfamily"/>
    <property type="match status" value="1"/>
</dbReference>
<name>A0A6A6BQG7_9PEZI</name>
<gene>
    <name evidence="4" type="ORF">K452DRAFT_263926</name>
</gene>
<proteinExistence type="inferred from homology"/>
<comment type="similarity">
    <text evidence="1">Belongs to the class-A beta-lactamase family.</text>
</comment>
<evidence type="ECO:0000313" key="5">
    <source>
        <dbReference type="Proteomes" id="UP000799438"/>
    </source>
</evidence>
<evidence type="ECO:0000256" key="1">
    <source>
        <dbReference type="ARBA" id="ARBA00009009"/>
    </source>
</evidence>
<dbReference type="OrthoDB" id="428260at2759"/>